<proteinExistence type="inferred from homology"/>
<evidence type="ECO:0000256" key="2">
    <source>
        <dbReference type="RuleBase" id="RU000363"/>
    </source>
</evidence>
<sequence length="319" mass="35411">MEYLLPNRCTSMKRLDGKTVVVTGCNTGIGRETAAEFYKRGARVIMACRSASRTQDAIDSIKNQTEGDKNVGELVFKYLELSFLASVRKCAKEILYTEKRIDILVNNAGIMMCPKTLSENGIELHLATNHLGHFLFTLLLLPRILKSAPARIINVTSLAHTWGDQKMHFDDINLDKNYTPSGAYGRSKLANILFTVELAKRLNGTGVTVYAVNPGVVHTKLSRFVDQTIFPGASWLYNSFTKIVVKTPQQGAQTTLHCALDEKCASESGLYYSDCKVSEPDPAVKDEKVSAELWDTSCLLVKLDPLIDPFQPEKDNLSI</sequence>
<dbReference type="CDD" id="cd05327">
    <property type="entry name" value="retinol-DH_like_SDR_c_like"/>
    <property type="match status" value="1"/>
</dbReference>
<dbReference type="InterPro" id="IPR002347">
    <property type="entry name" value="SDR_fam"/>
</dbReference>
<dbReference type="EMBL" id="GFXV01001324">
    <property type="protein sequence ID" value="MBW13129.1"/>
    <property type="molecule type" value="Transcribed_RNA"/>
</dbReference>
<gene>
    <name evidence="3" type="primary">RDH11_0</name>
</gene>
<dbReference type="PRINTS" id="PR00080">
    <property type="entry name" value="SDRFAMILY"/>
</dbReference>
<reference evidence="3" key="1">
    <citation type="submission" date="2017-10" db="EMBL/GenBank/DDBJ databases">
        <title>Transcriptome Assembly of Sugarcane Aphid Adults.</title>
        <authorList>
            <person name="Scully E.D."/>
            <person name="Palmer N.A."/>
            <person name="Geib S.M."/>
            <person name="Sarath G."/>
            <person name="Sattler S.E."/>
        </authorList>
    </citation>
    <scope>NUCLEOTIDE SEQUENCE</scope>
    <source>
        <tissue evidence="3">Whole body</tissue>
    </source>
</reference>
<dbReference type="PANTHER" id="PTHR43157:SF73">
    <property type="entry name" value="WW DOMAIN-CONTAINING OXIDOREDUCTASE-LIKE PROTEIN"/>
    <property type="match status" value="1"/>
</dbReference>
<accession>A0A2H8TGF9</accession>
<comment type="similarity">
    <text evidence="2">Belongs to the short-chain dehydrogenases/reductases (SDR) family.</text>
</comment>
<dbReference type="OrthoDB" id="191139at2759"/>
<dbReference type="PRINTS" id="PR00081">
    <property type="entry name" value="GDHRDH"/>
</dbReference>
<dbReference type="Gene3D" id="3.40.50.720">
    <property type="entry name" value="NAD(P)-binding Rossmann-like Domain"/>
    <property type="match status" value="1"/>
</dbReference>
<name>A0A2H8TGF9_9HEMI</name>
<dbReference type="AlphaFoldDB" id="A0A2H8TGF9"/>
<protein>
    <submittedName>
        <fullName evidence="3">Retinol dehydrogenase 11</fullName>
    </submittedName>
</protein>
<evidence type="ECO:0000313" key="3">
    <source>
        <dbReference type="EMBL" id="MBW13129.1"/>
    </source>
</evidence>
<dbReference type="SUPFAM" id="SSF51735">
    <property type="entry name" value="NAD(P)-binding Rossmann-fold domains"/>
    <property type="match status" value="1"/>
</dbReference>
<dbReference type="InterPro" id="IPR036291">
    <property type="entry name" value="NAD(P)-bd_dom_sf"/>
</dbReference>
<keyword evidence="1" id="KW-0560">Oxidoreductase</keyword>
<dbReference type="GO" id="GO:0016491">
    <property type="term" value="F:oxidoreductase activity"/>
    <property type="evidence" value="ECO:0007669"/>
    <property type="project" value="UniProtKB-KW"/>
</dbReference>
<dbReference type="PANTHER" id="PTHR43157">
    <property type="entry name" value="PHOSPHATIDYLINOSITOL-GLYCAN BIOSYNTHESIS CLASS F PROTEIN-RELATED"/>
    <property type="match status" value="1"/>
</dbReference>
<organism evidence="3">
    <name type="scientific">Melanaphis sacchari</name>
    <dbReference type="NCBI Taxonomy" id="742174"/>
    <lineage>
        <taxon>Eukaryota</taxon>
        <taxon>Metazoa</taxon>
        <taxon>Ecdysozoa</taxon>
        <taxon>Arthropoda</taxon>
        <taxon>Hexapoda</taxon>
        <taxon>Insecta</taxon>
        <taxon>Pterygota</taxon>
        <taxon>Neoptera</taxon>
        <taxon>Paraneoptera</taxon>
        <taxon>Hemiptera</taxon>
        <taxon>Sternorrhyncha</taxon>
        <taxon>Aphidomorpha</taxon>
        <taxon>Aphidoidea</taxon>
        <taxon>Aphididae</taxon>
        <taxon>Aphidini</taxon>
        <taxon>Melanaphis</taxon>
    </lineage>
</organism>
<evidence type="ECO:0000256" key="1">
    <source>
        <dbReference type="ARBA" id="ARBA00023002"/>
    </source>
</evidence>
<dbReference type="Pfam" id="PF00106">
    <property type="entry name" value="adh_short"/>
    <property type="match status" value="2"/>
</dbReference>